<sequence>MKNFTIILFTLTVLFYSLRPAIAQNFNYETMERPWSIEAGVGPGWMYADNAGSIRRIGFALTPAASLSLTKNINAPFSLRTTLGFQGMEGNLDASMDRKMQLGDEGNAYDFRGQLYYFDVAPVFRLFRFRETVHRRRLNLYASTGIGGMAIFSTNDMMVESTSIRRENNKFIPYIPLRAGISYRFRPLWDLSLEGSLLFTFDDDIDGHRGSNHLDDYPMGIQIKIRKFFTFKMVNSLLNNPTY</sequence>
<name>A0A074LI62_9BACT</name>
<comment type="caution">
    <text evidence="2">The sequence shown here is derived from an EMBL/GenBank/DDBJ whole genome shotgun (WGS) entry which is preliminary data.</text>
</comment>
<evidence type="ECO:0000259" key="1">
    <source>
        <dbReference type="Pfam" id="PF19573"/>
    </source>
</evidence>
<evidence type="ECO:0000313" key="3">
    <source>
        <dbReference type="Proteomes" id="UP000027821"/>
    </source>
</evidence>
<dbReference type="InterPro" id="IPR045743">
    <property type="entry name" value="DUF6089"/>
</dbReference>
<accession>A0A074LI62</accession>
<reference evidence="2 3" key="1">
    <citation type="submission" date="2014-04" db="EMBL/GenBank/DDBJ databases">
        <title>Characterization and application of a salt tolerant electro-active bacterium.</title>
        <authorList>
            <person name="Yang L."/>
            <person name="Wei S."/>
            <person name="Tay Q.X.M."/>
        </authorList>
    </citation>
    <scope>NUCLEOTIDE SEQUENCE [LARGE SCALE GENOMIC DNA]</scope>
    <source>
        <strain evidence="2 3">LY1</strain>
    </source>
</reference>
<proteinExistence type="predicted"/>
<evidence type="ECO:0000313" key="2">
    <source>
        <dbReference type="EMBL" id="KEO73477.1"/>
    </source>
</evidence>
<dbReference type="EMBL" id="JMIH01000021">
    <property type="protein sequence ID" value="KEO73477.1"/>
    <property type="molecule type" value="Genomic_DNA"/>
</dbReference>
<organism evidence="2 3">
    <name type="scientific">Anditalea andensis</name>
    <dbReference type="NCBI Taxonomy" id="1048983"/>
    <lineage>
        <taxon>Bacteria</taxon>
        <taxon>Pseudomonadati</taxon>
        <taxon>Bacteroidota</taxon>
        <taxon>Cytophagia</taxon>
        <taxon>Cytophagales</taxon>
        <taxon>Cytophagaceae</taxon>
        <taxon>Anditalea</taxon>
    </lineage>
</organism>
<dbReference type="Proteomes" id="UP000027821">
    <property type="component" value="Unassembled WGS sequence"/>
</dbReference>
<protein>
    <recommendedName>
        <fullName evidence="1">DUF6089 domain-containing protein</fullName>
    </recommendedName>
</protein>
<dbReference type="eggNOG" id="ENOG5033ZMT">
    <property type="taxonomic scope" value="Bacteria"/>
</dbReference>
<dbReference type="Pfam" id="PF19573">
    <property type="entry name" value="DUF6089"/>
    <property type="match status" value="1"/>
</dbReference>
<dbReference type="OrthoDB" id="838455at2"/>
<dbReference type="RefSeq" id="WP_035074283.1">
    <property type="nucleotide sequence ID" value="NZ_JMIH01000021.1"/>
</dbReference>
<gene>
    <name evidence="2" type="ORF">EL17_11260</name>
</gene>
<dbReference type="AlphaFoldDB" id="A0A074LI62"/>
<keyword evidence="3" id="KW-1185">Reference proteome</keyword>
<feature type="domain" description="DUF6089" evidence="1">
    <location>
        <begin position="103"/>
        <end position="212"/>
    </location>
</feature>